<proteinExistence type="predicted"/>
<reference evidence="2" key="1">
    <citation type="submission" date="2012-09" db="EMBL/GenBank/DDBJ databases">
        <authorList>
            <person name="Weinstock G."/>
            <person name="Sodergren E."/>
            <person name="Clifton S."/>
            <person name="Fulton L."/>
            <person name="Fulton B."/>
            <person name="Courtney L."/>
            <person name="Fronick C."/>
            <person name="Harrison M."/>
            <person name="Strong C."/>
            <person name="Farmer C."/>
            <person name="Delehaunty K."/>
            <person name="Markovic C."/>
            <person name="Hall O."/>
            <person name="Minx P."/>
            <person name="Tomlinson C."/>
            <person name="Mitreva M."/>
            <person name="Nelson J."/>
            <person name="Hou S."/>
            <person name="Wollam A."/>
            <person name="Pepin K.H."/>
            <person name="Johnson M."/>
            <person name="Bhonagiri V."/>
            <person name="Nash W.E."/>
            <person name="Suruliraj S."/>
            <person name="Warren W."/>
            <person name="Chinwalla A."/>
            <person name="Mardis E.R."/>
            <person name="Wilson R.K."/>
        </authorList>
    </citation>
    <scope>NUCLEOTIDE SEQUENCE [LARGE SCALE GENOMIC DNA]</scope>
    <source>
        <strain evidence="2">OS1</strain>
    </source>
</reference>
<dbReference type="AlphaFoldDB" id="A0A0T5X9I0"/>
<sequence>MKILSNKGKVILIGTQEKGLLITELLNCHDHINLNIFNYFIHKL</sequence>
<protein>
    <submittedName>
        <fullName evidence="1">Uncharacterized protein</fullName>
    </submittedName>
</protein>
<dbReference type="Proteomes" id="UP000005273">
    <property type="component" value="Unassembled WGS sequence"/>
</dbReference>
<comment type="caution">
    <text evidence="1">The sequence shown here is derived from an EMBL/GenBank/DDBJ whole genome shotgun (WGS) entry which is preliminary data.</text>
</comment>
<accession>A0A0T5X9I0</accession>
<name>A0A0T5X9I0_9BACT</name>
<dbReference type="EMBL" id="ACJX03000001">
    <property type="protein sequence ID" value="KRT35039.1"/>
    <property type="molecule type" value="Genomic_DNA"/>
</dbReference>
<evidence type="ECO:0000313" key="1">
    <source>
        <dbReference type="EMBL" id="KRT35039.1"/>
    </source>
</evidence>
<evidence type="ECO:0000313" key="2">
    <source>
        <dbReference type="Proteomes" id="UP000005273"/>
    </source>
</evidence>
<keyword evidence="2" id="KW-1185">Reference proteome</keyword>
<gene>
    <name evidence="1" type="ORF">HMPREF1705_04301</name>
</gene>
<organism evidence="1 2">
    <name type="scientific">Acetomicrobium hydrogeniformans ATCC BAA-1850</name>
    <dbReference type="NCBI Taxonomy" id="592015"/>
    <lineage>
        <taxon>Bacteria</taxon>
        <taxon>Thermotogati</taxon>
        <taxon>Synergistota</taxon>
        <taxon>Synergistia</taxon>
        <taxon>Synergistales</taxon>
        <taxon>Acetomicrobiaceae</taxon>
        <taxon>Acetomicrobium</taxon>
    </lineage>
</organism>